<accession>A0A645D4R4</accession>
<dbReference type="InterPro" id="IPR006439">
    <property type="entry name" value="HAD-SF_hydro_IA"/>
</dbReference>
<dbReference type="EMBL" id="VSSQ01032385">
    <property type="protein sequence ID" value="MPM83632.1"/>
    <property type="molecule type" value="Genomic_DNA"/>
</dbReference>
<organism evidence="1">
    <name type="scientific">bioreactor metagenome</name>
    <dbReference type="NCBI Taxonomy" id="1076179"/>
    <lineage>
        <taxon>unclassified sequences</taxon>
        <taxon>metagenomes</taxon>
        <taxon>ecological metagenomes</taxon>
    </lineage>
</organism>
<gene>
    <name evidence="1" type="ORF">SDC9_130701</name>
</gene>
<dbReference type="NCBIfam" id="TIGR01509">
    <property type="entry name" value="HAD-SF-IA-v3"/>
    <property type="match status" value="1"/>
</dbReference>
<dbReference type="InterPro" id="IPR041492">
    <property type="entry name" value="HAD_2"/>
</dbReference>
<dbReference type="PANTHER" id="PTHR43611:SF3">
    <property type="entry name" value="FLAVIN MONONUCLEOTIDE HYDROLASE 1, CHLOROPLATIC"/>
    <property type="match status" value="1"/>
</dbReference>
<evidence type="ECO:0008006" key="2">
    <source>
        <dbReference type="Google" id="ProtNLM"/>
    </source>
</evidence>
<dbReference type="Gene3D" id="3.40.50.1000">
    <property type="entry name" value="HAD superfamily/HAD-like"/>
    <property type="match status" value="1"/>
</dbReference>
<reference evidence="1" key="1">
    <citation type="submission" date="2019-08" db="EMBL/GenBank/DDBJ databases">
        <authorList>
            <person name="Kucharzyk K."/>
            <person name="Murdoch R.W."/>
            <person name="Higgins S."/>
            <person name="Loffler F."/>
        </authorList>
    </citation>
    <scope>NUCLEOTIDE SEQUENCE</scope>
</reference>
<evidence type="ECO:0000313" key="1">
    <source>
        <dbReference type="EMBL" id="MPM83632.1"/>
    </source>
</evidence>
<sequence>MKKLNKDFDKTKIKAILFDSGRVLNKPATGHWFITNNFFSYIDKKKFDSIPEPQKKLAFHKAAEYINNQKLIRDENEEYLHFFNYYSIFASFLPELNLRIEDVQAITKDYVYNYNKYSFFHDSIELIPELSKSYKLAVVSDAWPSLENVFREVGLRDYFSSLIISSQKGITKPNELMYKAALEELKVLPEEAIFIDDNIENCHGAMDLGIKSLVLCRDFKSYAYHKLFNRNCPTIKSLLDVKKLLR</sequence>
<dbReference type="InterPro" id="IPR023214">
    <property type="entry name" value="HAD_sf"/>
</dbReference>
<proteinExistence type="predicted"/>
<dbReference type="PANTHER" id="PTHR43611">
    <property type="entry name" value="ALPHA-D-GLUCOSE 1-PHOSPHATE PHOSPHATASE"/>
    <property type="match status" value="1"/>
</dbReference>
<name>A0A645D4R4_9ZZZZ</name>
<dbReference type="SFLD" id="SFLDS00003">
    <property type="entry name" value="Haloacid_Dehalogenase"/>
    <property type="match status" value="1"/>
</dbReference>
<dbReference type="Pfam" id="PF13419">
    <property type="entry name" value="HAD_2"/>
    <property type="match status" value="1"/>
</dbReference>
<dbReference type="SUPFAM" id="SSF56784">
    <property type="entry name" value="HAD-like"/>
    <property type="match status" value="1"/>
</dbReference>
<dbReference type="InterPro" id="IPR036412">
    <property type="entry name" value="HAD-like_sf"/>
</dbReference>
<comment type="caution">
    <text evidence="1">The sequence shown here is derived from an EMBL/GenBank/DDBJ whole genome shotgun (WGS) entry which is preliminary data.</text>
</comment>
<protein>
    <recommendedName>
        <fullName evidence="2">Phosphoglycolate phosphatase</fullName>
    </recommendedName>
</protein>
<dbReference type="SFLD" id="SFLDG01129">
    <property type="entry name" value="C1.5:_HAD__Beta-PGM__Phosphata"/>
    <property type="match status" value="1"/>
</dbReference>
<dbReference type="AlphaFoldDB" id="A0A645D4R4"/>
<dbReference type="NCBIfam" id="TIGR01549">
    <property type="entry name" value="HAD-SF-IA-v1"/>
    <property type="match status" value="1"/>
</dbReference>